<dbReference type="PANTHER" id="PTHR24379:SF133">
    <property type="entry name" value="ZFP617 PROTEIN-RELATED"/>
    <property type="match status" value="1"/>
</dbReference>
<feature type="domain" description="C2H2-type" evidence="7">
    <location>
        <begin position="282"/>
        <end position="310"/>
    </location>
</feature>
<feature type="compositionally biased region" description="Basic and acidic residues" evidence="6">
    <location>
        <begin position="1284"/>
        <end position="1302"/>
    </location>
</feature>
<feature type="compositionally biased region" description="Basic and acidic residues" evidence="6">
    <location>
        <begin position="719"/>
        <end position="744"/>
    </location>
</feature>
<feature type="compositionally biased region" description="Basic and acidic residues" evidence="6">
    <location>
        <begin position="1481"/>
        <end position="1494"/>
    </location>
</feature>
<feature type="compositionally biased region" description="Polar residues" evidence="6">
    <location>
        <begin position="616"/>
        <end position="646"/>
    </location>
</feature>
<protein>
    <recommendedName>
        <fullName evidence="7">C2H2-type domain-containing protein</fullName>
    </recommendedName>
</protein>
<feature type="compositionally biased region" description="Polar residues" evidence="6">
    <location>
        <begin position="1363"/>
        <end position="1377"/>
    </location>
</feature>
<feature type="domain" description="C2H2-type" evidence="7">
    <location>
        <begin position="162"/>
        <end position="189"/>
    </location>
</feature>
<feature type="region of interest" description="Disordered" evidence="6">
    <location>
        <begin position="766"/>
        <end position="1049"/>
    </location>
</feature>
<dbReference type="FunFam" id="3.30.160.60:FF:002343">
    <property type="entry name" value="Zinc finger protein 33A"/>
    <property type="match status" value="2"/>
</dbReference>
<dbReference type="PROSITE" id="PS50157">
    <property type="entry name" value="ZINC_FINGER_C2H2_2"/>
    <property type="match status" value="6"/>
</dbReference>
<evidence type="ECO:0000259" key="7">
    <source>
        <dbReference type="PROSITE" id="PS50157"/>
    </source>
</evidence>
<feature type="compositionally biased region" description="Polar residues" evidence="6">
    <location>
        <begin position="990"/>
        <end position="1008"/>
    </location>
</feature>
<name>A0A9D3T3K3_MEGAT</name>
<reference evidence="8" key="1">
    <citation type="submission" date="2021-01" db="EMBL/GenBank/DDBJ databases">
        <authorList>
            <person name="Zahm M."/>
            <person name="Roques C."/>
            <person name="Cabau C."/>
            <person name="Klopp C."/>
            <person name="Donnadieu C."/>
            <person name="Jouanno E."/>
            <person name="Lampietro C."/>
            <person name="Louis A."/>
            <person name="Herpin A."/>
            <person name="Echchiki A."/>
            <person name="Berthelot C."/>
            <person name="Parey E."/>
            <person name="Roest-Crollius H."/>
            <person name="Braasch I."/>
            <person name="Postlethwait J."/>
            <person name="Bobe J."/>
            <person name="Montfort J."/>
            <person name="Bouchez O."/>
            <person name="Begum T."/>
            <person name="Mejri S."/>
            <person name="Adams A."/>
            <person name="Chen W.-J."/>
            <person name="Guiguen Y."/>
        </authorList>
    </citation>
    <scope>NUCLEOTIDE SEQUENCE</scope>
    <source>
        <strain evidence="8">YG-15Mar2019-1</strain>
        <tissue evidence="8">Brain</tissue>
    </source>
</reference>
<feature type="domain" description="C2H2-type" evidence="7">
    <location>
        <begin position="1056"/>
        <end position="1079"/>
    </location>
</feature>
<gene>
    <name evidence="8" type="ORF">MATL_G00126640</name>
</gene>
<keyword evidence="2" id="KW-0677">Repeat</keyword>
<feature type="compositionally biased region" description="Basic and acidic residues" evidence="6">
    <location>
        <begin position="809"/>
        <end position="822"/>
    </location>
</feature>
<dbReference type="SUPFAM" id="SSF57667">
    <property type="entry name" value="beta-beta-alpha zinc fingers"/>
    <property type="match status" value="2"/>
</dbReference>
<feature type="compositionally biased region" description="Polar residues" evidence="6">
    <location>
        <begin position="1429"/>
        <end position="1456"/>
    </location>
</feature>
<dbReference type="GO" id="GO:0008270">
    <property type="term" value="F:zinc ion binding"/>
    <property type="evidence" value="ECO:0007669"/>
    <property type="project" value="UniProtKB-KW"/>
</dbReference>
<feature type="compositionally biased region" description="Low complexity" evidence="6">
    <location>
        <begin position="797"/>
        <end position="808"/>
    </location>
</feature>
<feature type="region of interest" description="Disordered" evidence="6">
    <location>
        <begin position="1429"/>
        <end position="1509"/>
    </location>
</feature>
<comment type="caution">
    <text evidence="8">The sequence shown here is derived from an EMBL/GenBank/DDBJ whole genome shotgun (WGS) entry which is preliminary data.</text>
</comment>
<dbReference type="Pfam" id="PF00096">
    <property type="entry name" value="zf-C2H2"/>
    <property type="match status" value="3"/>
</dbReference>
<organism evidence="8 9">
    <name type="scientific">Megalops atlanticus</name>
    <name type="common">Tarpon</name>
    <name type="synonym">Clupea gigantea</name>
    <dbReference type="NCBI Taxonomy" id="7932"/>
    <lineage>
        <taxon>Eukaryota</taxon>
        <taxon>Metazoa</taxon>
        <taxon>Chordata</taxon>
        <taxon>Craniata</taxon>
        <taxon>Vertebrata</taxon>
        <taxon>Euteleostomi</taxon>
        <taxon>Actinopterygii</taxon>
        <taxon>Neopterygii</taxon>
        <taxon>Teleostei</taxon>
        <taxon>Elopiformes</taxon>
        <taxon>Megalopidae</taxon>
        <taxon>Megalops</taxon>
    </lineage>
</organism>
<feature type="compositionally biased region" description="Polar residues" evidence="6">
    <location>
        <begin position="1319"/>
        <end position="1342"/>
    </location>
</feature>
<feature type="region of interest" description="Disordered" evidence="6">
    <location>
        <begin position="1977"/>
        <end position="1997"/>
    </location>
</feature>
<keyword evidence="3 5" id="KW-0863">Zinc-finger</keyword>
<dbReference type="GO" id="GO:0005634">
    <property type="term" value="C:nucleus"/>
    <property type="evidence" value="ECO:0007669"/>
    <property type="project" value="TreeGrafter"/>
</dbReference>
<feature type="compositionally biased region" description="Basic residues" evidence="6">
    <location>
        <begin position="1495"/>
        <end position="1508"/>
    </location>
</feature>
<feature type="domain" description="C2H2-type" evidence="7">
    <location>
        <begin position="190"/>
        <end position="217"/>
    </location>
</feature>
<feature type="region of interest" description="Disordered" evidence="6">
    <location>
        <begin position="388"/>
        <end position="408"/>
    </location>
</feature>
<feature type="region of interest" description="Disordered" evidence="6">
    <location>
        <begin position="1"/>
        <end position="22"/>
    </location>
</feature>
<feature type="domain" description="C2H2-type" evidence="7">
    <location>
        <begin position="218"/>
        <end position="245"/>
    </location>
</feature>
<evidence type="ECO:0000256" key="6">
    <source>
        <dbReference type="SAM" id="MobiDB-lite"/>
    </source>
</evidence>
<keyword evidence="4" id="KW-0862">Zinc</keyword>
<dbReference type="Proteomes" id="UP001046870">
    <property type="component" value="Chromosome 10"/>
</dbReference>
<feature type="region of interest" description="Disordered" evidence="6">
    <location>
        <begin position="1225"/>
        <end position="1383"/>
    </location>
</feature>
<feature type="compositionally biased region" description="Low complexity" evidence="6">
    <location>
        <begin position="958"/>
        <end position="979"/>
    </location>
</feature>
<evidence type="ECO:0000256" key="4">
    <source>
        <dbReference type="ARBA" id="ARBA00022833"/>
    </source>
</evidence>
<feature type="compositionally biased region" description="Basic residues" evidence="6">
    <location>
        <begin position="940"/>
        <end position="949"/>
    </location>
</feature>
<accession>A0A9D3T3K3</accession>
<evidence type="ECO:0000313" key="8">
    <source>
        <dbReference type="EMBL" id="KAG7469220.1"/>
    </source>
</evidence>
<evidence type="ECO:0000256" key="2">
    <source>
        <dbReference type="ARBA" id="ARBA00022737"/>
    </source>
</evidence>
<feature type="compositionally biased region" description="Basic and acidic residues" evidence="6">
    <location>
        <begin position="1777"/>
        <end position="1800"/>
    </location>
</feature>
<dbReference type="PROSITE" id="PS00028">
    <property type="entry name" value="ZINC_FINGER_C2H2_1"/>
    <property type="match status" value="7"/>
</dbReference>
<dbReference type="InterPro" id="IPR013087">
    <property type="entry name" value="Znf_C2H2_type"/>
</dbReference>
<keyword evidence="1" id="KW-0479">Metal-binding</keyword>
<feature type="compositionally biased region" description="Basic and acidic residues" evidence="6">
    <location>
        <begin position="834"/>
        <end position="861"/>
    </location>
</feature>
<sequence length="2013" mass="223904">MCWMEGGAMETATRPISEQKSAEGGVFMTKQPELSTPQKTAPASAPQSVEGEIKMGEMHESLSVRKEIAAKKDRLEPLKIDMTKLVPVPPTSAQLSLQCLECHIIFSDHKSKERHLKLSHPAEYEQCMLGDALFACYVCDRHFTCSSELMVHQRAHTEKQPFKCPICGEAFRRSSELTLHKKVHFGAHGYTCSDCGKPCKTLTLLKYHRRTHTGERPYVCKECGKRFSMSKALQKHLLTHSQGETEGVSGRTVLLSATADTTRIDKLLPHTATAQGKPDVTFSCSLCNVTFKTAKTRQQHMKLKHSLGRDTTHNSVTLKVNQNMGQPMETKTEAHQPTQHMETFGQGQTLQQIETLGQEQMQELIDTLGQEQLGGGVEKMGREQLQAQKETTAQEKTEVQTTETEETRGKIETLELEQIPEQVSGPGQTQGDIKTLELVQTEDQSKTSDVEQTQLQIETLALELPQGPIETMVLQQTEGHVQIQLEHSNEQLKAIGLGETHLHVNTLVLEQTHPEMETVELELTPVQMETLELEQTQVHMETVALELTTVQMETLELDQTQAQIETMQLEQTQNQTETLEQVEKQPLKERKGEEERPQQIETEEHGETCHKLEPMQQVSDKSLGQREQTSTQTQQMNKPISLSSIQAKGPEQNASHQHESQSHTIQLQHLPKHPEDAHIQQLHQEKQMPVRSVAEFVKGGHRTQSKKKMEGQLTNHSQPTERERGFLGLRRQEEEPTQHPETRLKAKHTKHSRLKKDRLIVRFVAPEKVKQSSKQKPLPANQVQQKDGQGHKLQKMQVAPQKLQLQQKAAKEKKVKKQENLKKMVKTQTLLQDKMLHREFQQMPKVKEQKQTLLQKKKEQTQKGATGQRQPEQKKEPASPQIQKKKKQAQMSRKVQLKKKEEEMPPKKKLKRKQEKVQGHNKLQSRIPEDKEQQSLLLLKGHKQPQLKVHKLDPSKTQGQPQQPLPSQSQMGKPQQKQQKVTKGQHQKTRTNQQRQKLTRQPKTNKQQDVPLLPAQVPPSSSSVVQIKSKTNRKRKAPSNGAAETALGSPHARRALGCEHCGERFSEVAALEEHLTAAHPLGIRPGECNSNGNVYSDSSRIEGETALGFCAKMLSQQTSDEQLGLTNMREPEVGKTLALPSPGVSCLQNREGDGVKVIGLSLTLDPIQAPKPSDAVLGSTIHPDNFGMRAATDWDMEAEMGEIGLGDRVERVSFPALNPSPSLSLGPVCLESEGKEGGEINGESLTETTPNVTSGLHPKSGHLQESKAQQGEEMNEFMKSSKNCVEEISRERVLSGTEHRESCVPLDGSKSSRAKPPGIQNQNHSPYPSPTRQLQNIQQLEATTKEGQVEGRRFEEKNKSDGKTSSTETSSGLQLLTSGPELQRVTEEEIKEELLLDVDIVTVGDQNVEDSTEADLAFDSVSQASHTASCQLQVETPQSSQHKSGETPTFPTQAENQDFRAPVNIEVIPSEIKQEEEEVEVERREGGRRRDSAGRSRRGRGGHLRGGKRRLEVDIMNETESEVGTEGCQVILHLQPPADDSQIKEEEGVEFCHRSKCPSLKAQEDGSPRREQGRLLMDATIPESCLPASLESSDEQIVFELESVTTSVEILKTEEGMEEVGPGEQGRGSRRCRSPSVLLERFLTGREREVEDTEQCQTELRDNNRLMDHTPLGFGVEGDLQSGADGMTLMGALRGQVIKVEECSSDFIPCQNAPRATATREGGAVVGQLDPCGQQSSGVRVFLVKEEDPLILDEPQAFPGHGHTQLTVEEMGPESNSHADREATSLEDREGRGDGDREEAASVSPLVLEAGVSGERCIVLRVKEEEREMALEPPQREHGLSVLLVSRAPGLDQQEDASQTEEGSLVSDLHPGPFADGGGFWVPMSSGCGTEGGVATIQECEDNGEGSMQIGGQQNEHVHTAEGQLNTEQGNTEELLEFLQRASDAEYSDNSDSEPEGETIAMACCYESRSGRIITPDEMSSQKQDHAKSNSQNNQQDIAMFLIFQHRGDQLTP</sequence>
<evidence type="ECO:0000256" key="3">
    <source>
        <dbReference type="ARBA" id="ARBA00022771"/>
    </source>
</evidence>
<dbReference type="GO" id="GO:0000977">
    <property type="term" value="F:RNA polymerase II transcription regulatory region sequence-specific DNA binding"/>
    <property type="evidence" value="ECO:0007669"/>
    <property type="project" value="TreeGrafter"/>
</dbReference>
<dbReference type="GO" id="GO:0000981">
    <property type="term" value="F:DNA-binding transcription factor activity, RNA polymerase II-specific"/>
    <property type="evidence" value="ECO:0007669"/>
    <property type="project" value="TreeGrafter"/>
</dbReference>
<keyword evidence="9" id="KW-1185">Reference proteome</keyword>
<evidence type="ECO:0000256" key="5">
    <source>
        <dbReference type="PROSITE-ProRule" id="PRU00042"/>
    </source>
</evidence>
<proteinExistence type="predicted"/>
<feature type="region of interest" description="Disordered" evidence="6">
    <location>
        <begin position="1770"/>
        <end position="1805"/>
    </location>
</feature>
<evidence type="ECO:0000256" key="1">
    <source>
        <dbReference type="ARBA" id="ARBA00022723"/>
    </source>
</evidence>
<feature type="compositionally biased region" description="Basic and acidic residues" evidence="6">
    <location>
        <begin position="581"/>
        <end position="613"/>
    </location>
</feature>
<dbReference type="PANTHER" id="PTHR24379">
    <property type="entry name" value="KRAB AND ZINC FINGER DOMAIN-CONTAINING"/>
    <property type="match status" value="1"/>
</dbReference>
<feature type="region of interest" description="Disordered" evidence="6">
    <location>
        <begin position="700"/>
        <end position="753"/>
    </location>
</feature>
<evidence type="ECO:0000313" key="9">
    <source>
        <dbReference type="Proteomes" id="UP001046870"/>
    </source>
</evidence>
<dbReference type="OrthoDB" id="123207at2759"/>
<feature type="compositionally biased region" description="Basic and acidic residues" evidence="6">
    <location>
        <begin position="1343"/>
        <end position="1362"/>
    </location>
</feature>
<dbReference type="SMART" id="SM00355">
    <property type="entry name" value="ZnF_C2H2"/>
    <property type="match status" value="7"/>
</dbReference>
<dbReference type="EMBL" id="JAFDVH010000010">
    <property type="protein sequence ID" value="KAG7469220.1"/>
    <property type="molecule type" value="Genomic_DNA"/>
</dbReference>
<feature type="domain" description="C2H2-type" evidence="7">
    <location>
        <begin position="134"/>
        <end position="161"/>
    </location>
</feature>
<feature type="compositionally biased region" description="Low complexity" evidence="6">
    <location>
        <begin position="1010"/>
        <end position="1026"/>
    </location>
</feature>
<feature type="compositionally biased region" description="Polar residues" evidence="6">
    <location>
        <begin position="1243"/>
        <end position="1254"/>
    </location>
</feature>
<dbReference type="Gene3D" id="3.30.160.60">
    <property type="entry name" value="Classic Zinc Finger"/>
    <property type="match status" value="4"/>
</dbReference>
<dbReference type="InterPro" id="IPR036236">
    <property type="entry name" value="Znf_C2H2_sf"/>
</dbReference>
<feature type="region of interest" description="Disordered" evidence="6">
    <location>
        <begin position="571"/>
        <end position="673"/>
    </location>
</feature>